<evidence type="ECO:0000256" key="9">
    <source>
        <dbReference type="SAM" id="MobiDB-lite"/>
    </source>
</evidence>
<reference evidence="11" key="3">
    <citation type="submission" date="2015-04" db="UniProtKB">
        <authorList>
            <consortium name="EnsemblPlants"/>
        </authorList>
    </citation>
    <scope>IDENTIFICATION</scope>
</reference>
<sequence>MAGGGGAKGAAAADMEPEITLEHTPTWIVAAVCSVIVIISLLFERLLHRLGKRLKNTHRKTLYEGLLKVQEELMLLGFISLLLTVTQDATQKICVSESVMRHLQPCKTNNFAAKKTAHFAGVLGGARRLLAGGAAKSNYCANKGLIPILSVEAIHQLHIFIFVLAVSHVVLSAITVLLGIAQTRKWQKWENKIQKSNENGPQVIKHVQEFQFIKDHFRGHGKRWKTFGWLRSFFKQIIWSVTEEDYITMRLGFIMKHCRGNPKFNFYKYMIRALEVDFKKVVGWYIYIWISTVPFIVTHEFKPCIMGNKGYVIARLVISVISQLICGYSTLPLYAIVSHMGSSFKKAIFHENVTEGLANWAQNARRRNEREPRMQNVGDPPVVESNGGAIQMASSPTKSVE</sequence>
<evidence type="ECO:0000256" key="1">
    <source>
        <dbReference type="ARBA" id="ARBA00004141"/>
    </source>
</evidence>
<keyword evidence="8" id="KW-0112">Calmodulin-binding</keyword>
<dbReference type="GO" id="GO:0016020">
    <property type="term" value="C:membrane"/>
    <property type="evidence" value="ECO:0007669"/>
    <property type="project" value="UniProtKB-SubCell"/>
</dbReference>
<comment type="function">
    <text evidence="8">May be involved in modulation of pathogen defense and leaf cell death.</text>
</comment>
<feature type="transmembrane region" description="Helical" evidence="10">
    <location>
        <begin position="25"/>
        <end position="44"/>
    </location>
</feature>
<dbReference type="GO" id="GO:0006952">
    <property type="term" value="P:defense response"/>
    <property type="evidence" value="ECO:0007669"/>
    <property type="project" value="UniProtKB-KW"/>
</dbReference>
<feature type="transmembrane region" description="Helical" evidence="10">
    <location>
        <begin position="282"/>
        <end position="301"/>
    </location>
</feature>
<reference evidence="12" key="2">
    <citation type="submission" date="2013-12" db="EMBL/GenBank/DDBJ databases">
        <authorList>
            <person name="Yu Y."/>
            <person name="Lee S."/>
            <person name="de Baynast K."/>
            <person name="Wissotski M."/>
            <person name="Liu L."/>
            <person name="Talag J."/>
            <person name="Goicoechea J."/>
            <person name="Angelova A."/>
            <person name="Jetty R."/>
            <person name="Kudrna D."/>
            <person name="Golser W."/>
            <person name="Rivera L."/>
            <person name="Zhang J."/>
            <person name="Wing R."/>
        </authorList>
    </citation>
    <scope>NUCLEOTIDE SEQUENCE</scope>
</reference>
<feature type="region of interest" description="Disordered" evidence="9">
    <location>
        <begin position="368"/>
        <end position="401"/>
    </location>
</feature>
<evidence type="ECO:0000256" key="3">
    <source>
        <dbReference type="ARBA" id="ARBA00022692"/>
    </source>
</evidence>
<dbReference type="PANTHER" id="PTHR31942">
    <property type="entry name" value="MLO-LIKE PROTEIN 1"/>
    <property type="match status" value="1"/>
</dbReference>
<evidence type="ECO:0000313" key="11">
    <source>
        <dbReference type="EnsemblPlants" id="LPERR02G16860.2"/>
    </source>
</evidence>
<protein>
    <recommendedName>
        <fullName evidence="8">MLO-like protein</fullName>
    </recommendedName>
</protein>
<keyword evidence="3 8" id="KW-0812">Transmembrane</keyword>
<dbReference type="Pfam" id="PF03094">
    <property type="entry name" value="Mlo"/>
    <property type="match status" value="1"/>
</dbReference>
<name>A0A0D9VH75_9ORYZ</name>
<evidence type="ECO:0000256" key="4">
    <source>
        <dbReference type="ARBA" id="ARBA00022821"/>
    </source>
</evidence>
<dbReference type="Gramene" id="LPERR02G16860.2">
    <property type="protein sequence ID" value="LPERR02G16860.2"/>
    <property type="gene ID" value="LPERR02G16860"/>
</dbReference>
<comment type="subcellular location">
    <subcellularLocation>
        <location evidence="1 8">Membrane</location>
        <topology evidence="1 8">Multi-pass membrane protein</topology>
    </subcellularLocation>
</comment>
<dbReference type="Proteomes" id="UP000032180">
    <property type="component" value="Chromosome 2"/>
</dbReference>
<gene>
    <name evidence="8" type="primary">MLO</name>
</gene>
<evidence type="ECO:0000256" key="6">
    <source>
        <dbReference type="ARBA" id="ARBA00023136"/>
    </source>
</evidence>
<dbReference type="EnsemblPlants" id="LPERR02G16860.2">
    <property type="protein sequence ID" value="LPERR02G16860.2"/>
    <property type="gene ID" value="LPERR02G16860"/>
</dbReference>
<proteinExistence type="inferred from homology"/>
<keyword evidence="6 8" id="KW-0472">Membrane</keyword>
<keyword evidence="5 8" id="KW-1133">Transmembrane helix</keyword>
<keyword evidence="12" id="KW-1185">Reference proteome</keyword>
<dbReference type="InterPro" id="IPR004326">
    <property type="entry name" value="Mlo"/>
</dbReference>
<feature type="compositionally biased region" description="Polar residues" evidence="9">
    <location>
        <begin position="392"/>
        <end position="401"/>
    </location>
</feature>
<reference evidence="11 12" key="1">
    <citation type="submission" date="2012-08" db="EMBL/GenBank/DDBJ databases">
        <title>Oryza genome evolution.</title>
        <authorList>
            <person name="Wing R.A."/>
        </authorList>
    </citation>
    <scope>NUCLEOTIDE SEQUENCE</scope>
</reference>
<dbReference type="PANTHER" id="PTHR31942:SF122">
    <property type="entry name" value="MLO-LIKE PROTEIN"/>
    <property type="match status" value="1"/>
</dbReference>
<accession>A0A0D9VH75</accession>
<feature type="transmembrane region" description="Helical" evidence="10">
    <location>
        <begin position="159"/>
        <end position="181"/>
    </location>
</feature>
<comment type="domain">
    <text evidence="8">The C-terminus contains a calmodulin-binding domain, which binds calmodulin in a calcium-dependent fashion.</text>
</comment>
<evidence type="ECO:0000256" key="10">
    <source>
        <dbReference type="SAM" id="Phobius"/>
    </source>
</evidence>
<feature type="transmembrane region" description="Helical" evidence="10">
    <location>
        <begin position="65"/>
        <end position="83"/>
    </location>
</feature>
<evidence type="ECO:0000256" key="2">
    <source>
        <dbReference type="ARBA" id="ARBA00006574"/>
    </source>
</evidence>
<evidence type="ECO:0000313" key="12">
    <source>
        <dbReference type="Proteomes" id="UP000032180"/>
    </source>
</evidence>
<organism evidence="11 12">
    <name type="scientific">Leersia perrieri</name>
    <dbReference type="NCBI Taxonomy" id="77586"/>
    <lineage>
        <taxon>Eukaryota</taxon>
        <taxon>Viridiplantae</taxon>
        <taxon>Streptophyta</taxon>
        <taxon>Embryophyta</taxon>
        <taxon>Tracheophyta</taxon>
        <taxon>Spermatophyta</taxon>
        <taxon>Magnoliopsida</taxon>
        <taxon>Liliopsida</taxon>
        <taxon>Poales</taxon>
        <taxon>Poaceae</taxon>
        <taxon>BOP clade</taxon>
        <taxon>Oryzoideae</taxon>
        <taxon>Oryzeae</taxon>
        <taxon>Oryzinae</taxon>
        <taxon>Leersia</taxon>
    </lineage>
</organism>
<evidence type="ECO:0000256" key="5">
    <source>
        <dbReference type="ARBA" id="ARBA00022989"/>
    </source>
</evidence>
<feature type="transmembrane region" description="Helical" evidence="10">
    <location>
        <begin position="313"/>
        <end position="337"/>
    </location>
</feature>
<evidence type="ECO:0000256" key="7">
    <source>
        <dbReference type="ARBA" id="ARBA00023265"/>
    </source>
</evidence>
<dbReference type="GO" id="GO:0005516">
    <property type="term" value="F:calmodulin binding"/>
    <property type="evidence" value="ECO:0007669"/>
    <property type="project" value="UniProtKB-KW"/>
</dbReference>
<dbReference type="AlphaFoldDB" id="A0A0D9VH75"/>
<keyword evidence="4 8" id="KW-0611">Plant defense</keyword>
<keyword evidence="7 8" id="KW-0568">Pathogenesis-related protein</keyword>
<evidence type="ECO:0000256" key="8">
    <source>
        <dbReference type="RuleBase" id="RU280816"/>
    </source>
</evidence>
<comment type="similarity">
    <text evidence="2 8">Belongs to the MLO family.</text>
</comment>